<accession>A0AAD5QRK9</accession>
<keyword evidence="2" id="KW-1185">Reference proteome</keyword>
<gene>
    <name evidence="1" type="ORF">KIN20_017578</name>
</gene>
<name>A0AAD5QRK9_PARTN</name>
<dbReference type="AlphaFoldDB" id="A0AAD5QRK9"/>
<organism evidence="1 2">
    <name type="scientific">Parelaphostrongylus tenuis</name>
    <name type="common">Meningeal worm</name>
    <dbReference type="NCBI Taxonomy" id="148309"/>
    <lineage>
        <taxon>Eukaryota</taxon>
        <taxon>Metazoa</taxon>
        <taxon>Ecdysozoa</taxon>
        <taxon>Nematoda</taxon>
        <taxon>Chromadorea</taxon>
        <taxon>Rhabditida</taxon>
        <taxon>Rhabditina</taxon>
        <taxon>Rhabditomorpha</taxon>
        <taxon>Strongyloidea</taxon>
        <taxon>Metastrongylidae</taxon>
        <taxon>Parelaphostrongylus</taxon>
    </lineage>
</organism>
<proteinExistence type="predicted"/>
<sequence length="70" mass="7727">MGIDRAAIINISSFSASIETNEDGFGVLGFLAYKISKVEESVSALVNSMTKLQKQHTGGYFTRHLELKLY</sequence>
<dbReference type="EMBL" id="JAHQIW010003531">
    <property type="protein sequence ID" value="KAJ1358990.1"/>
    <property type="molecule type" value="Genomic_DNA"/>
</dbReference>
<reference evidence="1" key="1">
    <citation type="submission" date="2021-06" db="EMBL/GenBank/DDBJ databases">
        <title>Parelaphostrongylus tenuis whole genome reference sequence.</title>
        <authorList>
            <person name="Garwood T.J."/>
            <person name="Larsen P.A."/>
            <person name="Fountain-Jones N.M."/>
            <person name="Garbe J.R."/>
            <person name="Macchietto M.G."/>
            <person name="Kania S.A."/>
            <person name="Gerhold R.W."/>
            <person name="Richards J.E."/>
            <person name="Wolf T.M."/>
        </authorList>
    </citation>
    <scope>NUCLEOTIDE SEQUENCE</scope>
    <source>
        <strain evidence="1">MNPRO001-30</strain>
        <tissue evidence="1">Meninges</tissue>
    </source>
</reference>
<evidence type="ECO:0000313" key="2">
    <source>
        <dbReference type="Proteomes" id="UP001196413"/>
    </source>
</evidence>
<evidence type="ECO:0000313" key="1">
    <source>
        <dbReference type="EMBL" id="KAJ1358990.1"/>
    </source>
</evidence>
<protein>
    <submittedName>
        <fullName evidence="1">Uncharacterized protein</fullName>
    </submittedName>
</protein>
<comment type="caution">
    <text evidence="1">The sequence shown here is derived from an EMBL/GenBank/DDBJ whole genome shotgun (WGS) entry which is preliminary data.</text>
</comment>
<dbReference type="Proteomes" id="UP001196413">
    <property type="component" value="Unassembled WGS sequence"/>
</dbReference>